<dbReference type="Proteomes" id="UP001295469">
    <property type="component" value="Chromosome C01"/>
</dbReference>
<accession>A0A816RXU3</accession>
<evidence type="ECO:0000313" key="1">
    <source>
        <dbReference type="EMBL" id="CAF2079428.1"/>
    </source>
</evidence>
<protein>
    <submittedName>
        <fullName evidence="1">(rape) hypothetical protein</fullName>
    </submittedName>
</protein>
<proteinExistence type="predicted"/>
<sequence>MNKAPSMDKESMVELKNRFKKMSVVPDENSFSNAILSLKEHQKPAIVIKNTSFPDVRFFYLSNLRLARVCIQAKLSTVIREFTIINEPACLPILAYIEKVRQHMLAQDDDPTHENAPPSHIVLAKEYCIIPHTSAFEVEKAAGLVHPDTLRWLEELEEKHGFRMHDDLTAAAGQAISSFENQLCIIDRYEIRVLEVWDLIAEDAMENEARFEEKEWELDHIENFCSGTTR</sequence>
<dbReference type="SMR" id="A0A816RXU3"/>
<gene>
    <name evidence="1" type="ORF">DARMORV10_C01P52360.1</name>
</gene>
<dbReference type="Gene3D" id="1.20.120.1190">
    <property type="match status" value="1"/>
</dbReference>
<dbReference type="EMBL" id="HG994365">
    <property type="protein sequence ID" value="CAF2079428.1"/>
    <property type="molecule type" value="Genomic_DNA"/>
</dbReference>
<name>A0A816RXU3_BRANA</name>
<organism evidence="1">
    <name type="scientific">Brassica napus</name>
    <name type="common">Rape</name>
    <dbReference type="NCBI Taxonomy" id="3708"/>
    <lineage>
        <taxon>Eukaryota</taxon>
        <taxon>Viridiplantae</taxon>
        <taxon>Streptophyta</taxon>
        <taxon>Embryophyta</taxon>
        <taxon>Tracheophyta</taxon>
        <taxon>Spermatophyta</taxon>
        <taxon>Magnoliopsida</taxon>
        <taxon>eudicotyledons</taxon>
        <taxon>Gunneridae</taxon>
        <taxon>Pentapetalae</taxon>
        <taxon>rosids</taxon>
        <taxon>malvids</taxon>
        <taxon>Brassicales</taxon>
        <taxon>Brassicaceae</taxon>
        <taxon>Brassiceae</taxon>
        <taxon>Brassica</taxon>
    </lineage>
</organism>
<dbReference type="AlphaFoldDB" id="A0A816RXU3"/>
<reference evidence="1" key="1">
    <citation type="submission" date="2021-01" db="EMBL/GenBank/DDBJ databases">
        <authorList>
            <consortium name="Genoscope - CEA"/>
            <person name="William W."/>
        </authorList>
    </citation>
    <scope>NUCLEOTIDE SEQUENCE</scope>
</reference>